<dbReference type="AlphaFoldDB" id="A0A832YXB4"/>
<evidence type="ECO:0000313" key="1">
    <source>
        <dbReference type="EMBL" id="HIP56489.1"/>
    </source>
</evidence>
<dbReference type="Proteomes" id="UP000605805">
    <property type="component" value="Unassembled WGS sequence"/>
</dbReference>
<accession>A0A832YXB4</accession>
<protein>
    <submittedName>
        <fullName evidence="1">Uncharacterized protein</fullName>
    </submittedName>
</protein>
<sequence length="393" mass="44602">MKSRKSFSELLALARSYKAITLVFSPQIDSLVSASLLLRLLKDEDVDVQLAPFYEATKPIDTRSPILLLGVFQRSVVSGYKVLHLDDFVGRDPRSSLSLSLYILKNLKDIWIVPQELEVLVLAALLSRAQSSIYDEKLLQVHEQLLREAVSRGVYEVVDTLRLFGYPHAPLSEALERTLEPYIRGISLNKDGVIEFLKRLGLYDSILRSEDRERLVNELEAVVVDYARSKVELYGSKIVLKSTTLIDDVYELVYILHTAIDSGDIEKLLIIGIEPQLLDAFRVRYVMLKHDIRRVVDSILAGEIHPKRIVLRGAYVSLIELDTDLKRIPLFTIHKILRGLGIVESLTIFKDSEGYAVPLQMIEPRWPLDMEFNVVGGAALFKSIEEVAKVVQY</sequence>
<evidence type="ECO:0000313" key="2">
    <source>
        <dbReference type="Proteomes" id="UP000605805"/>
    </source>
</evidence>
<name>A0A832YXB4_9CREN</name>
<proteinExistence type="predicted"/>
<dbReference type="EMBL" id="DQTV01000007">
    <property type="protein sequence ID" value="HIP56489.1"/>
    <property type="molecule type" value="Genomic_DNA"/>
</dbReference>
<gene>
    <name evidence="1" type="ORF">EYH02_00230</name>
</gene>
<comment type="caution">
    <text evidence="1">The sequence shown here is derived from an EMBL/GenBank/DDBJ whole genome shotgun (WGS) entry which is preliminary data.</text>
</comment>
<reference evidence="1" key="1">
    <citation type="journal article" date="2020" name="ISME J.">
        <title>Gammaproteobacteria mediating utilization of methyl-, sulfur- and petroleum organic compounds in deep ocean hydrothermal plumes.</title>
        <authorList>
            <person name="Zhou Z."/>
            <person name="Liu Y."/>
            <person name="Pan J."/>
            <person name="Cron B.R."/>
            <person name="Toner B.M."/>
            <person name="Anantharaman K."/>
            <person name="Breier J.A."/>
            <person name="Dick G.J."/>
            <person name="Li M."/>
        </authorList>
    </citation>
    <scope>NUCLEOTIDE SEQUENCE</scope>
    <source>
        <strain evidence="1">SZUA-1435</strain>
    </source>
</reference>
<organism evidence="1 2">
    <name type="scientific">Ignisphaera aggregans</name>
    <dbReference type="NCBI Taxonomy" id="334771"/>
    <lineage>
        <taxon>Archaea</taxon>
        <taxon>Thermoproteota</taxon>
        <taxon>Thermoprotei</taxon>
        <taxon>Desulfurococcales</taxon>
        <taxon>Desulfurococcaceae</taxon>
        <taxon>Ignisphaera</taxon>
    </lineage>
</organism>